<accession>A0A0F9P949</accession>
<sequence>MLEVEFLESEIIKFEKGNLNQIEIRAKWQNEQKEGTVSGFGLTIEQAITDLCDSVQKSVIVNQVEFLETIN</sequence>
<gene>
    <name evidence="1" type="ORF">LCGC14_0854810</name>
</gene>
<evidence type="ECO:0000313" key="1">
    <source>
        <dbReference type="EMBL" id="KKN28355.1"/>
    </source>
</evidence>
<dbReference type="AlphaFoldDB" id="A0A0F9P949"/>
<reference evidence="1" key="1">
    <citation type="journal article" date="2015" name="Nature">
        <title>Complex archaea that bridge the gap between prokaryotes and eukaryotes.</title>
        <authorList>
            <person name="Spang A."/>
            <person name="Saw J.H."/>
            <person name="Jorgensen S.L."/>
            <person name="Zaremba-Niedzwiedzka K."/>
            <person name="Martijn J."/>
            <person name="Lind A.E."/>
            <person name="van Eijk R."/>
            <person name="Schleper C."/>
            <person name="Guy L."/>
            <person name="Ettema T.J."/>
        </authorList>
    </citation>
    <scope>NUCLEOTIDE SEQUENCE</scope>
</reference>
<dbReference type="EMBL" id="LAZR01002570">
    <property type="protein sequence ID" value="KKN28355.1"/>
    <property type="molecule type" value="Genomic_DNA"/>
</dbReference>
<name>A0A0F9P949_9ZZZZ</name>
<comment type="caution">
    <text evidence="1">The sequence shown here is derived from an EMBL/GenBank/DDBJ whole genome shotgun (WGS) entry which is preliminary data.</text>
</comment>
<organism evidence="1">
    <name type="scientific">marine sediment metagenome</name>
    <dbReference type="NCBI Taxonomy" id="412755"/>
    <lineage>
        <taxon>unclassified sequences</taxon>
        <taxon>metagenomes</taxon>
        <taxon>ecological metagenomes</taxon>
    </lineage>
</organism>
<proteinExistence type="predicted"/>
<protein>
    <submittedName>
        <fullName evidence="1">Uncharacterized protein</fullName>
    </submittedName>
</protein>